<dbReference type="Pfam" id="PF13905">
    <property type="entry name" value="Thioredoxin_8"/>
    <property type="match status" value="2"/>
</dbReference>
<dbReference type="EMBL" id="HBGU01009859">
    <property type="protein sequence ID" value="CAD9412053.1"/>
    <property type="molecule type" value="Transcribed_RNA"/>
</dbReference>
<dbReference type="InterPro" id="IPR012336">
    <property type="entry name" value="Thioredoxin-like_fold"/>
</dbReference>
<dbReference type="AlphaFoldDB" id="A0A7S2FUN0"/>
<dbReference type="GO" id="GO:0030178">
    <property type="term" value="P:negative regulation of Wnt signaling pathway"/>
    <property type="evidence" value="ECO:0007669"/>
    <property type="project" value="TreeGrafter"/>
</dbReference>
<dbReference type="GO" id="GO:0031397">
    <property type="term" value="P:negative regulation of protein ubiquitination"/>
    <property type="evidence" value="ECO:0007669"/>
    <property type="project" value="TreeGrafter"/>
</dbReference>
<organism evidence="2">
    <name type="scientific">Haptolina brevifila</name>
    <dbReference type="NCBI Taxonomy" id="156173"/>
    <lineage>
        <taxon>Eukaryota</taxon>
        <taxon>Haptista</taxon>
        <taxon>Haptophyta</taxon>
        <taxon>Prymnesiophyceae</taxon>
        <taxon>Prymnesiales</taxon>
        <taxon>Prymnesiaceae</taxon>
        <taxon>Haptolina</taxon>
    </lineage>
</organism>
<dbReference type="PANTHER" id="PTHR46472:SF1">
    <property type="entry name" value="NUCLEOREDOXIN"/>
    <property type="match status" value="1"/>
</dbReference>
<dbReference type="PANTHER" id="PTHR46472">
    <property type="entry name" value="NUCLEOREDOXIN"/>
    <property type="match status" value="1"/>
</dbReference>
<proteinExistence type="predicted"/>
<dbReference type="InterPro" id="IPR036249">
    <property type="entry name" value="Thioredoxin-like_sf"/>
</dbReference>
<sequence length="421" mass="46433">MPQDTPNNMSPFTALFGDTLQTKDGTVSTNDALSSKRAVGIYFSAHWCPPCRGFTPKLAESYTNHYKTLGMEIVFVSSDRDEAAFQSYHAEQPWLALPYSARDVKAQLSKKFKVSGIPSFVILDGVTGETITKDGREAVSEDPEGKQFPWKPPTFWEALGTEFLSGTEGETVDIAEVKVRSKYIGLYFSAHWCPPCRSFTPTLVKAYEQHLKAKDLEIIFVSSDRDQKAFSEYFGTMPWLAIPNGDKRKDQLSKFFEVSGIPSFVLIDVATGATITDNARSNVSSDPEGKDFPWHPKALNNVSSGEGIDKVNEEMAICVLLDGCSETAVKAAVEVLEPLAEASKAKGDELLWLYAPKTEGPVEQIRKLTKLTSSDKPQMVLLDIPDEGGFYTSQTSEISAETVTAFLAAYKAKELERQQLG</sequence>
<dbReference type="SUPFAM" id="SSF52833">
    <property type="entry name" value="Thioredoxin-like"/>
    <property type="match status" value="2"/>
</dbReference>
<protein>
    <recommendedName>
        <fullName evidence="1">Thioredoxin domain-containing protein</fullName>
    </recommendedName>
</protein>
<gene>
    <name evidence="2" type="ORF">CBRE1094_LOCUS5451</name>
</gene>
<reference evidence="2" key="1">
    <citation type="submission" date="2021-01" db="EMBL/GenBank/DDBJ databases">
        <authorList>
            <person name="Corre E."/>
            <person name="Pelletier E."/>
            <person name="Niang G."/>
            <person name="Scheremetjew M."/>
            <person name="Finn R."/>
            <person name="Kale V."/>
            <person name="Holt S."/>
            <person name="Cochrane G."/>
            <person name="Meng A."/>
            <person name="Brown T."/>
            <person name="Cohen L."/>
        </authorList>
    </citation>
    <scope>NUCLEOTIDE SEQUENCE</scope>
    <source>
        <strain evidence="2">UTEX LB 985</strain>
    </source>
</reference>
<feature type="domain" description="Thioredoxin" evidence="1">
    <location>
        <begin position="152"/>
        <end position="304"/>
    </location>
</feature>
<evidence type="ECO:0000313" key="2">
    <source>
        <dbReference type="EMBL" id="CAD9412053.1"/>
    </source>
</evidence>
<feature type="domain" description="Thioredoxin" evidence="1">
    <location>
        <begin position="9"/>
        <end position="144"/>
    </location>
</feature>
<dbReference type="PROSITE" id="PS51352">
    <property type="entry name" value="THIOREDOXIN_2"/>
    <property type="match status" value="2"/>
</dbReference>
<dbReference type="InterPro" id="IPR013766">
    <property type="entry name" value="Thioredoxin_domain"/>
</dbReference>
<evidence type="ECO:0000259" key="1">
    <source>
        <dbReference type="PROSITE" id="PS51352"/>
    </source>
</evidence>
<dbReference type="GO" id="GO:0004791">
    <property type="term" value="F:thioredoxin-disulfide reductase (NADPH) activity"/>
    <property type="evidence" value="ECO:0007669"/>
    <property type="project" value="TreeGrafter"/>
</dbReference>
<name>A0A7S2FUN0_9EUKA</name>
<accession>A0A7S2FUN0</accession>
<dbReference type="GO" id="GO:0005634">
    <property type="term" value="C:nucleus"/>
    <property type="evidence" value="ECO:0007669"/>
    <property type="project" value="TreeGrafter"/>
</dbReference>
<dbReference type="Gene3D" id="3.40.30.10">
    <property type="entry name" value="Glutaredoxin"/>
    <property type="match status" value="3"/>
</dbReference>